<name>A0A176TF93_9FLAO</name>
<dbReference type="GO" id="GO:0020037">
    <property type="term" value="F:heme binding"/>
    <property type="evidence" value="ECO:0007669"/>
    <property type="project" value="InterPro"/>
</dbReference>
<keyword evidence="5" id="KW-1133">Transmembrane helix</keyword>
<dbReference type="Pfam" id="PF00034">
    <property type="entry name" value="Cytochrom_C"/>
    <property type="match status" value="1"/>
</dbReference>
<keyword evidence="3 4" id="KW-0408">Iron</keyword>
<keyword evidence="1 4" id="KW-0349">Heme</keyword>
<dbReference type="Proteomes" id="UP000076923">
    <property type="component" value="Unassembled WGS sequence"/>
</dbReference>
<evidence type="ECO:0000256" key="5">
    <source>
        <dbReference type="SAM" id="Phobius"/>
    </source>
</evidence>
<comment type="caution">
    <text evidence="7">The sequence shown here is derived from an EMBL/GenBank/DDBJ whole genome shotgun (WGS) entry which is preliminary data.</text>
</comment>
<dbReference type="EMBL" id="LVWE01000002">
    <property type="protein sequence ID" value="OAD46587.1"/>
    <property type="molecule type" value="Genomic_DNA"/>
</dbReference>
<dbReference type="Gene3D" id="3.90.10.10">
    <property type="entry name" value="Cytochrome C3"/>
    <property type="match status" value="2"/>
</dbReference>
<feature type="domain" description="Cytochrome c" evidence="6">
    <location>
        <begin position="38"/>
        <end position="130"/>
    </location>
</feature>
<dbReference type="SUPFAM" id="SSF46626">
    <property type="entry name" value="Cytochrome c"/>
    <property type="match status" value="1"/>
</dbReference>
<dbReference type="InterPro" id="IPR009056">
    <property type="entry name" value="Cyt_c-like_dom"/>
</dbReference>
<accession>A0A176TF93</accession>
<dbReference type="PANTHER" id="PTHR39425">
    <property type="entry name" value="LIPOPROTEIN CYTOCHROME C"/>
    <property type="match status" value="1"/>
</dbReference>
<dbReference type="STRING" id="1333662.LPB303_01205"/>
<feature type="transmembrane region" description="Helical" evidence="5">
    <location>
        <begin position="154"/>
        <end position="174"/>
    </location>
</feature>
<keyword evidence="2 4" id="KW-0479">Metal-binding</keyword>
<gene>
    <name evidence="7" type="ORF">LPB303_01205</name>
</gene>
<organism evidence="7 8">
    <name type="scientific">Polaribacter atrinae</name>
    <dbReference type="NCBI Taxonomy" id="1333662"/>
    <lineage>
        <taxon>Bacteria</taxon>
        <taxon>Pseudomonadati</taxon>
        <taxon>Bacteroidota</taxon>
        <taxon>Flavobacteriia</taxon>
        <taxon>Flavobacteriales</taxon>
        <taxon>Flavobacteriaceae</taxon>
    </lineage>
</organism>
<reference evidence="7 8" key="1">
    <citation type="submission" date="2016-02" db="EMBL/GenBank/DDBJ databases">
        <title>Draft genome sequence of Polaribacter atrinae KACC17473.</title>
        <authorList>
            <person name="Shin S.-K."/>
            <person name="Yi H."/>
        </authorList>
    </citation>
    <scope>NUCLEOTIDE SEQUENCE [LARGE SCALE GENOMIC DNA]</scope>
    <source>
        <strain evidence="7 8">KACC 17473</strain>
    </source>
</reference>
<sequence length="435" mass="48048">MKSVELHNRLTTLLLKSITFLLIFAFSISAYSQEVDEARQKEGKKLFKSLCASCHKLDKKLIGPALGGVEEKRENDWLHAWIKNNAELRASGDSDANAIFEEYNGAAMSAFPQLTDQNVDDILYYTTVGELKKAGVVATGDVAANVSSEGAPGWLIYVLSGAIIVAFLMIASLLKQVSELKGDTAPGETSNLKRDLHELWAGVKQNTFLKVLATIFLVLIGIYFLFGTLFKVGVDEGYQPIQPIAFSHKIHAGDNKIDCQYCHSSAKHSKTSGIPSVNVCMNCHLNISEVADDTVVELGDGVVLGKEELDLEIAKIYTAAGWDPENLEYTGETAPIKWVRVHNLPDFVYYNHSQHVTVAGVDCQKCHGPVEEMDELYQHAPLTMGWCIDCHNGTKVDLKGNDYYKKIHEDLAKKYNVDQVTISQLGGKECGKCHY</sequence>
<dbReference type="PROSITE" id="PS51007">
    <property type="entry name" value="CYTC"/>
    <property type="match status" value="1"/>
</dbReference>
<dbReference type="GO" id="GO:0046872">
    <property type="term" value="F:metal ion binding"/>
    <property type="evidence" value="ECO:0007669"/>
    <property type="project" value="UniProtKB-KW"/>
</dbReference>
<evidence type="ECO:0000259" key="6">
    <source>
        <dbReference type="PROSITE" id="PS51007"/>
    </source>
</evidence>
<evidence type="ECO:0000256" key="4">
    <source>
        <dbReference type="PROSITE-ProRule" id="PRU00433"/>
    </source>
</evidence>
<dbReference type="CDD" id="cd08168">
    <property type="entry name" value="Cytochrom_C3"/>
    <property type="match status" value="1"/>
</dbReference>
<dbReference type="SUPFAM" id="SSF48695">
    <property type="entry name" value="Multiheme cytochromes"/>
    <property type="match status" value="1"/>
</dbReference>
<keyword evidence="5" id="KW-0812">Transmembrane</keyword>
<feature type="transmembrane region" description="Helical" evidence="5">
    <location>
        <begin position="207"/>
        <end position="226"/>
    </location>
</feature>
<dbReference type="PANTHER" id="PTHR39425:SF1">
    <property type="entry name" value="CYTOCHROME C7-LIKE DOMAIN-CONTAINING PROTEIN"/>
    <property type="match status" value="1"/>
</dbReference>
<dbReference type="Gene3D" id="1.10.760.10">
    <property type="entry name" value="Cytochrome c-like domain"/>
    <property type="match status" value="1"/>
</dbReference>
<dbReference type="AlphaFoldDB" id="A0A176TF93"/>
<keyword evidence="5" id="KW-0472">Membrane</keyword>
<dbReference type="InterPro" id="IPR036280">
    <property type="entry name" value="Multihaem_cyt_sf"/>
</dbReference>
<dbReference type="RefSeq" id="WP_068447303.1">
    <property type="nucleotide sequence ID" value="NZ_CANKUV010000001.1"/>
</dbReference>
<dbReference type="GO" id="GO:0009055">
    <property type="term" value="F:electron transfer activity"/>
    <property type="evidence" value="ECO:0007669"/>
    <property type="project" value="InterPro"/>
</dbReference>
<dbReference type="InterPro" id="IPR036909">
    <property type="entry name" value="Cyt_c-like_dom_sf"/>
</dbReference>
<keyword evidence="8" id="KW-1185">Reference proteome</keyword>
<dbReference type="OrthoDB" id="9782196at2"/>
<evidence type="ECO:0000256" key="2">
    <source>
        <dbReference type="ARBA" id="ARBA00022723"/>
    </source>
</evidence>
<protein>
    <submittedName>
        <fullName evidence="7">Cytochrome C</fullName>
    </submittedName>
</protein>
<evidence type="ECO:0000313" key="8">
    <source>
        <dbReference type="Proteomes" id="UP000076923"/>
    </source>
</evidence>
<evidence type="ECO:0000256" key="3">
    <source>
        <dbReference type="ARBA" id="ARBA00023004"/>
    </source>
</evidence>
<evidence type="ECO:0000313" key="7">
    <source>
        <dbReference type="EMBL" id="OAD46587.1"/>
    </source>
</evidence>
<evidence type="ECO:0000256" key="1">
    <source>
        <dbReference type="ARBA" id="ARBA00022617"/>
    </source>
</evidence>
<proteinExistence type="predicted"/>
<feature type="transmembrane region" description="Helical" evidence="5">
    <location>
        <begin position="12"/>
        <end position="31"/>
    </location>
</feature>